<protein>
    <submittedName>
        <fullName evidence="1">Uncharacterized protein</fullName>
    </submittedName>
</protein>
<reference evidence="2" key="1">
    <citation type="journal article" date="2022" name="Mol. Ecol. Resour.">
        <title>The genomes of chicory, endive, great burdock and yacon provide insights into Asteraceae palaeo-polyploidization history and plant inulin production.</title>
        <authorList>
            <person name="Fan W."/>
            <person name="Wang S."/>
            <person name="Wang H."/>
            <person name="Wang A."/>
            <person name="Jiang F."/>
            <person name="Liu H."/>
            <person name="Zhao H."/>
            <person name="Xu D."/>
            <person name="Zhang Y."/>
        </authorList>
    </citation>
    <scope>NUCLEOTIDE SEQUENCE [LARGE SCALE GENOMIC DNA]</scope>
    <source>
        <strain evidence="2">cv. Yunnan</strain>
    </source>
</reference>
<sequence>MDSGNYSPPPSFSSGGMRSMEPEFPSYYQPPVAVDPYTTQAPNISSTGIRNSDPQFPTDSQRTVADESHLQPPSYSDLQHGPGNSITGGSGYRGLGQTDNGGQAPSLGALVHDNNSTPGLNGYSDYKQPPSYSGVGPRDPSNPGGSTDESSTYDPQENVGFSIVGRNFPRGSLM</sequence>
<reference evidence="1 2" key="2">
    <citation type="journal article" date="2022" name="Mol. Ecol. Resour.">
        <title>The genomes of chicory, endive, great burdock and yacon provide insights into Asteraceae paleo-polyploidization history and plant inulin production.</title>
        <authorList>
            <person name="Fan W."/>
            <person name="Wang S."/>
            <person name="Wang H."/>
            <person name="Wang A."/>
            <person name="Jiang F."/>
            <person name="Liu H."/>
            <person name="Zhao H."/>
            <person name="Xu D."/>
            <person name="Zhang Y."/>
        </authorList>
    </citation>
    <scope>NUCLEOTIDE SEQUENCE [LARGE SCALE GENOMIC DNA]</scope>
    <source>
        <strain evidence="2">cv. Yunnan</strain>
        <tissue evidence="1">Leaves</tissue>
    </source>
</reference>
<dbReference type="EMBL" id="CM042041">
    <property type="protein sequence ID" value="KAI3711754.1"/>
    <property type="molecule type" value="Genomic_DNA"/>
</dbReference>
<gene>
    <name evidence="1" type="ORF">L1987_70298</name>
</gene>
<comment type="caution">
    <text evidence="1">The sequence shown here is derived from an EMBL/GenBank/DDBJ whole genome shotgun (WGS) entry which is preliminary data.</text>
</comment>
<evidence type="ECO:0000313" key="2">
    <source>
        <dbReference type="Proteomes" id="UP001056120"/>
    </source>
</evidence>
<keyword evidence="2" id="KW-1185">Reference proteome</keyword>
<accession>A0ACB9ANX0</accession>
<name>A0ACB9ANX0_9ASTR</name>
<evidence type="ECO:0000313" key="1">
    <source>
        <dbReference type="EMBL" id="KAI3711754.1"/>
    </source>
</evidence>
<dbReference type="Proteomes" id="UP001056120">
    <property type="component" value="Linkage Group LG24"/>
</dbReference>
<proteinExistence type="predicted"/>
<organism evidence="1 2">
    <name type="scientific">Smallanthus sonchifolius</name>
    <dbReference type="NCBI Taxonomy" id="185202"/>
    <lineage>
        <taxon>Eukaryota</taxon>
        <taxon>Viridiplantae</taxon>
        <taxon>Streptophyta</taxon>
        <taxon>Embryophyta</taxon>
        <taxon>Tracheophyta</taxon>
        <taxon>Spermatophyta</taxon>
        <taxon>Magnoliopsida</taxon>
        <taxon>eudicotyledons</taxon>
        <taxon>Gunneridae</taxon>
        <taxon>Pentapetalae</taxon>
        <taxon>asterids</taxon>
        <taxon>campanulids</taxon>
        <taxon>Asterales</taxon>
        <taxon>Asteraceae</taxon>
        <taxon>Asteroideae</taxon>
        <taxon>Heliantheae alliance</taxon>
        <taxon>Millerieae</taxon>
        <taxon>Smallanthus</taxon>
    </lineage>
</organism>